<dbReference type="AlphaFoldDB" id="A0A2I0ID75"/>
<sequence length="198" mass="22076">MLVGVDLPPLLSPGLGEPKAQEPRARETKVYLARGSQVVGLPNPGFGTTRSGFLRAGEHIPGVFNHSWHKVAQRHLTLKKVLEFHKAEFGLEAKSSMTRPDLVSRLRYDWRSRASIYSHVFREFNRASLTFVFSAKYLLAFVMGDLIPPSPPPTQFGTDLVQSSAVAMPLADIFMSYDNPGTQLISCKLNGRNYNTWS</sequence>
<organism evidence="1 2">
    <name type="scientific">Punica granatum</name>
    <name type="common">Pomegranate</name>
    <dbReference type="NCBI Taxonomy" id="22663"/>
    <lineage>
        <taxon>Eukaryota</taxon>
        <taxon>Viridiplantae</taxon>
        <taxon>Streptophyta</taxon>
        <taxon>Embryophyta</taxon>
        <taxon>Tracheophyta</taxon>
        <taxon>Spermatophyta</taxon>
        <taxon>Magnoliopsida</taxon>
        <taxon>eudicotyledons</taxon>
        <taxon>Gunneridae</taxon>
        <taxon>Pentapetalae</taxon>
        <taxon>rosids</taxon>
        <taxon>malvids</taxon>
        <taxon>Myrtales</taxon>
        <taxon>Lythraceae</taxon>
        <taxon>Punica</taxon>
    </lineage>
</organism>
<protein>
    <recommendedName>
        <fullName evidence="3">Retrotransposon Copia-like N-terminal domain-containing protein</fullName>
    </recommendedName>
</protein>
<reference evidence="1 2" key="1">
    <citation type="submission" date="2017-11" db="EMBL/GenBank/DDBJ databases">
        <title>De-novo sequencing of pomegranate (Punica granatum L.) genome.</title>
        <authorList>
            <person name="Akparov Z."/>
            <person name="Amiraslanov A."/>
            <person name="Hajiyeva S."/>
            <person name="Abbasov M."/>
            <person name="Kaur K."/>
            <person name="Hamwieh A."/>
            <person name="Solovyev V."/>
            <person name="Salamov A."/>
            <person name="Braich B."/>
            <person name="Kosarev P."/>
            <person name="Mahmoud A."/>
            <person name="Hajiyev E."/>
            <person name="Babayeva S."/>
            <person name="Izzatullayeva V."/>
            <person name="Mammadov A."/>
            <person name="Mammadov A."/>
            <person name="Sharifova S."/>
            <person name="Ojaghi J."/>
            <person name="Eynullazada K."/>
            <person name="Bayramov B."/>
            <person name="Abdulazimova A."/>
            <person name="Shahmuradov I."/>
        </authorList>
    </citation>
    <scope>NUCLEOTIDE SEQUENCE [LARGE SCALE GENOMIC DNA]</scope>
    <source>
        <strain evidence="2">cv. AG2017</strain>
        <tissue evidence="1">Leaf</tissue>
    </source>
</reference>
<proteinExistence type="predicted"/>
<dbReference type="EMBL" id="PGOL01003254">
    <property type="protein sequence ID" value="PKI41948.1"/>
    <property type="molecule type" value="Genomic_DNA"/>
</dbReference>
<evidence type="ECO:0000313" key="1">
    <source>
        <dbReference type="EMBL" id="PKI41948.1"/>
    </source>
</evidence>
<keyword evidence="2" id="KW-1185">Reference proteome</keyword>
<accession>A0A2I0ID75</accession>
<dbReference type="Proteomes" id="UP000233551">
    <property type="component" value="Unassembled WGS sequence"/>
</dbReference>
<gene>
    <name evidence="1" type="ORF">CRG98_037698</name>
</gene>
<evidence type="ECO:0008006" key="3">
    <source>
        <dbReference type="Google" id="ProtNLM"/>
    </source>
</evidence>
<comment type="caution">
    <text evidence="1">The sequence shown here is derived from an EMBL/GenBank/DDBJ whole genome shotgun (WGS) entry which is preliminary data.</text>
</comment>
<evidence type="ECO:0000313" key="2">
    <source>
        <dbReference type="Proteomes" id="UP000233551"/>
    </source>
</evidence>
<name>A0A2I0ID75_PUNGR</name>